<proteinExistence type="inferred from homology"/>
<evidence type="ECO:0000256" key="6">
    <source>
        <dbReference type="ARBA" id="ARBA00022692"/>
    </source>
</evidence>
<evidence type="ECO:0000313" key="12">
    <source>
        <dbReference type="EMBL" id="KEQ55359.1"/>
    </source>
</evidence>
<dbReference type="Proteomes" id="UP000028411">
    <property type="component" value="Unassembled WGS sequence"/>
</dbReference>
<keyword evidence="7 9" id="KW-1133">Transmembrane helix</keyword>
<organism evidence="12 13">
    <name type="scientific">Sphingobium chlorophenolicum</name>
    <dbReference type="NCBI Taxonomy" id="46429"/>
    <lineage>
        <taxon>Bacteria</taxon>
        <taxon>Pseudomonadati</taxon>
        <taxon>Pseudomonadota</taxon>
        <taxon>Alphaproteobacteria</taxon>
        <taxon>Sphingomonadales</taxon>
        <taxon>Sphingomonadaceae</taxon>
        <taxon>Sphingobium</taxon>
    </lineage>
</organism>
<dbReference type="AlphaFoldDB" id="A0A081RJI6"/>
<dbReference type="eggNOG" id="COG4967">
    <property type="taxonomic scope" value="Bacteria"/>
</dbReference>
<evidence type="ECO:0000256" key="4">
    <source>
        <dbReference type="ARBA" id="ARBA00022481"/>
    </source>
</evidence>
<dbReference type="EMBL" id="JFHR01000002">
    <property type="protein sequence ID" value="KEQ55359.1"/>
    <property type="molecule type" value="Genomic_DNA"/>
</dbReference>
<comment type="PTM">
    <text evidence="9">Cleaved by prepilin peptidase.</text>
</comment>
<evidence type="ECO:0000256" key="1">
    <source>
        <dbReference type="ARBA" id="ARBA00004377"/>
    </source>
</evidence>
<evidence type="ECO:0000313" key="13">
    <source>
        <dbReference type="Proteomes" id="UP000028411"/>
    </source>
</evidence>
<dbReference type="GO" id="GO:0015628">
    <property type="term" value="P:protein secretion by the type II secretion system"/>
    <property type="evidence" value="ECO:0007669"/>
    <property type="project" value="UniProtKB-UniRule"/>
</dbReference>
<dbReference type="Pfam" id="PF07963">
    <property type="entry name" value="N_methyl"/>
    <property type="match status" value="1"/>
</dbReference>
<feature type="region of interest" description="Disordered" evidence="10">
    <location>
        <begin position="72"/>
        <end position="92"/>
    </location>
</feature>
<keyword evidence="6 9" id="KW-0812">Transmembrane</keyword>
<dbReference type="Pfam" id="PF02501">
    <property type="entry name" value="T2SSI"/>
    <property type="match status" value="1"/>
</dbReference>
<dbReference type="InterPro" id="IPR012902">
    <property type="entry name" value="N_methyl_site"/>
</dbReference>
<feature type="transmembrane region" description="Helical" evidence="9">
    <location>
        <begin position="20"/>
        <end position="40"/>
    </location>
</feature>
<gene>
    <name evidence="12" type="ORF">BV95_00524</name>
</gene>
<dbReference type="SUPFAM" id="SSF54523">
    <property type="entry name" value="Pili subunits"/>
    <property type="match status" value="1"/>
</dbReference>
<dbReference type="InterPro" id="IPR045584">
    <property type="entry name" value="Pilin-like"/>
</dbReference>
<evidence type="ECO:0000256" key="3">
    <source>
        <dbReference type="ARBA" id="ARBA00022475"/>
    </source>
</evidence>
<sequence length="132" mass="14341">MRRSAQQGFRSLWGSAQQGFTLLEMLVALAVFSLAALALVRLQGVTLHTAADLDSKAMAQIVARNLMVEVQTDPTPPSLGNEEGDVDNGGRRWHWSREVKATDDKRLLQINLTVDGQAGSSPVVLSFLRATP</sequence>
<evidence type="ECO:0000256" key="10">
    <source>
        <dbReference type="SAM" id="MobiDB-lite"/>
    </source>
</evidence>
<dbReference type="InterPro" id="IPR010052">
    <property type="entry name" value="T2SS_protein-GspI"/>
</dbReference>
<keyword evidence="8 9" id="KW-0472">Membrane</keyword>
<dbReference type="PANTHER" id="PTHR38779">
    <property type="entry name" value="TYPE II SECRETION SYSTEM PROTEIN I-RELATED"/>
    <property type="match status" value="1"/>
</dbReference>
<keyword evidence="3" id="KW-1003">Cell membrane</keyword>
<keyword evidence="4 9" id="KW-0488">Methylation</keyword>
<dbReference type="NCBIfam" id="TIGR01707">
    <property type="entry name" value="gspI"/>
    <property type="match status" value="1"/>
</dbReference>
<comment type="function">
    <text evidence="9">Component of the type II secretion system required for the energy-dependent secretion of extracellular factors such as proteases and toxins from the periplasm.</text>
</comment>
<comment type="caution">
    <text evidence="12">The sequence shown here is derived from an EMBL/GenBank/DDBJ whole genome shotgun (WGS) entry which is preliminary data.</text>
</comment>
<comment type="similarity">
    <text evidence="2 9">Belongs to the GSP I family.</text>
</comment>
<reference evidence="12 13" key="1">
    <citation type="submission" date="2014-02" db="EMBL/GenBank/DDBJ databases">
        <title>Whole genome sequence of Sphingobium chlorophenolicum NBRC 16172.</title>
        <authorList>
            <person name="Gan H.M."/>
            <person name="Gan H.Y."/>
            <person name="Chew T.H."/>
            <person name="Savka M.A."/>
        </authorList>
    </citation>
    <scope>NUCLEOTIDE SEQUENCE [LARGE SCALE GENOMIC DNA]</scope>
    <source>
        <strain evidence="12 13">NBRC 16172</strain>
    </source>
</reference>
<dbReference type="GO" id="GO:0015627">
    <property type="term" value="C:type II protein secretion system complex"/>
    <property type="evidence" value="ECO:0007669"/>
    <property type="project" value="UniProtKB-UniRule"/>
</dbReference>
<dbReference type="NCBIfam" id="TIGR02532">
    <property type="entry name" value="IV_pilin_GFxxxE"/>
    <property type="match status" value="1"/>
</dbReference>
<dbReference type="Gene3D" id="3.30.1300.30">
    <property type="entry name" value="GSPII I/J protein-like"/>
    <property type="match status" value="1"/>
</dbReference>
<accession>A0A081RJI6</accession>
<evidence type="ECO:0000256" key="7">
    <source>
        <dbReference type="ARBA" id="ARBA00022989"/>
    </source>
</evidence>
<evidence type="ECO:0000259" key="11">
    <source>
        <dbReference type="Pfam" id="PF02501"/>
    </source>
</evidence>
<dbReference type="GO" id="GO:0005886">
    <property type="term" value="C:plasma membrane"/>
    <property type="evidence" value="ECO:0007669"/>
    <property type="project" value="UniProtKB-SubCell"/>
</dbReference>
<evidence type="ECO:0000256" key="8">
    <source>
        <dbReference type="ARBA" id="ARBA00023136"/>
    </source>
</evidence>
<feature type="domain" description="Type II secretion system protein GspI C-terminal" evidence="11">
    <location>
        <begin position="53"/>
        <end position="120"/>
    </location>
</feature>
<evidence type="ECO:0000256" key="5">
    <source>
        <dbReference type="ARBA" id="ARBA00022519"/>
    </source>
</evidence>
<evidence type="ECO:0000256" key="9">
    <source>
        <dbReference type="RuleBase" id="RU368030"/>
    </source>
</evidence>
<dbReference type="PANTHER" id="PTHR38779:SF2">
    <property type="entry name" value="TYPE II SECRETION SYSTEM PROTEIN I-RELATED"/>
    <property type="match status" value="1"/>
</dbReference>
<comment type="subcellular location">
    <subcellularLocation>
        <location evidence="1 9">Cell inner membrane</location>
        <topology evidence="1 9">Single-pass membrane protein</topology>
    </subcellularLocation>
</comment>
<comment type="subunit">
    <text evidence="9">Type II secretion is composed of four main components: the outer membrane complex, the inner membrane complex, the cytoplasmic secretion ATPase and the periplasm-spanning pseudopilus.</text>
</comment>
<dbReference type="PROSITE" id="PS00409">
    <property type="entry name" value="PROKAR_NTER_METHYL"/>
    <property type="match status" value="1"/>
</dbReference>
<keyword evidence="5 9" id="KW-0997">Cell inner membrane</keyword>
<name>A0A081RJI6_SPHCR</name>
<evidence type="ECO:0000256" key="2">
    <source>
        <dbReference type="ARBA" id="ARBA00008358"/>
    </source>
</evidence>
<dbReference type="InterPro" id="IPR003413">
    <property type="entry name" value="T2SS_GspI_C"/>
</dbReference>
<dbReference type="PATRIC" id="fig|46429.4.peg.517"/>
<protein>
    <recommendedName>
        <fullName evidence="9">Type II secretion system protein I</fullName>
        <shortName evidence="9">T2SS minor pseudopilin I</shortName>
    </recommendedName>
</protein>